<dbReference type="InterPro" id="IPR012340">
    <property type="entry name" value="NA-bd_OB-fold"/>
</dbReference>
<feature type="active site" description="N6-AMP-lysine intermediate" evidence="13">
    <location>
        <position position="149"/>
    </location>
</feature>
<evidence type="ECO:0000259" key="16">
    <source>
        <dbReference type="PROSITE" id="PS50172"/>
    </source>
</evidence>
<dbReference type="GO" id="GO:0006260">
    <property type="term" value="P:DNA replication"/>
    <property type="evidence" value="ECO:0007669"/>
    <property type="project" value="UniProtKB-KW"/>
</dbReference>
<feature type="binding site" evidence="13">
    <location>
        <position position="447"/>
    </location>
    <ligand>
        <name>Zn(2+)</name>
        <dbReference type="ChEBI" id="CHEBI:29105"/>
    </ligand>
</feature>
<dbReference type="InterPro" id="IPR013839">
    <property type="entry name" value="DNAligase_adenylation"/>
</dbReference>
<keyword evidence="7 13" id="KW-0862">Zinc</keyword>
<dbReference type="PROSITE" id="PS01055">
    <property type="entry name" value="DNA_LIGASE_N1"/>
    <property type="match status" value="1"/>
</dbReference>
<accession>A0A4Q7V0Z4</accession>
<dbReference type="HAMAP" id="MF_01588">
    <property type="entry name" value="DNA_ligase_A"/>
    <property type="match status" value="1"/>
</dbReference>
<dbReference type="FunFam" id="3.30.470.30:FF:000001">
    <property type="entry name" value="DNA ligase"/>
    <property type="match status" value="1"/>
</dbReference>
<evidence type="ECO:0000256" key="12">
    <source>
        <dbReference type="ARBA" id="ARBA00060881"/>
    </source>
</evidence>
<dbReference type="Pfam" id="PF00533">
    <property type="entry name" value="BRCT"/>
    <property type="match status" value="1"/>
</dbReference>
<dbReference type="PROSITE" id="PS01056">
    <property type="entry name" value="DNA_LIGASE_N2"/>
    <property type="match status" value="1"/>
</dbReference>
<feature type="binding site" evidence="13">
    <location>
        <position position="350"/>
    </location>
    <ligand>
        <name>NAD(+)</name>
        <dbReference type="ChEBI" id="CHEBI:57540"/>
    </ligand>
</feature>
<dbReference type="CDD" id="cd00114">
    <property type="entry name" value="LIGANc"/>
    <property type="match status" value="1"/>
</dbReference>
<evidence type="ECO:0000256" key="13">
    <source>
        <dbReference type="HAMAP-Rule" id="MF_01588"/>
    </source>
</evidence>
<dbReference type="SUPFAM" id="SSF47781">
    <property type="entry name" value="RuvA domain 2-like"/>
    <property type="match status" value="1"/>
</dbReference>
<organism evidence="17 18">
    <name type="scientific">Pseudonocardia sediminis</name>
    <dbReference type="NCBI Taxonomy" id="1397368"/>
    <lineage>
        <taxon>Bacteria</taxon>
        <taxon>Bacillati</taxon>
        <taxon>Actinomycetota</taxon>
        <taxon>Actinomycetes</taxon>
        <taxon>Pseudonocardiales</taxon>
        <taxon>Pseudonocardiaceae</taxon>
        <taxon>Pseudonocardia</taxon>
    </lineage>
</organism>
<comment type="function">
    <text evidence="13">DNA ligase that catalyzes the formation of phosphodiester linkages between 5'-phosphoryl and 3'-hydroxyl groups in double-stranded DNA using NAD as a coenzyme and as the energy source for the reaction. It is essential for DNA replication and repair of damaged DNA.</text>
</comment>
<keyword evidence="18" id="KW-1185">Reference proteome</keyword>
<dbReference type="Gene3D" id="2.40.50.140">
    <property type="entry name" value="Nucleic acid-binding proteins"/>
    <property type="match status" value="1"/>
</dbReference>
<dbReference type="PANTHER" id="PTHR23389">
    <property type="entry name" value="CHROMOSOME TRANSMISSION FIDELITY FACTOR 18"/>
    <property type="match status" value="1"/>
</dbReference>
<feature type="binding site" evidence="13">
    <location>
        <position position="469"/>
    </location>
    <ligand>
        <name>Zn(2+)</name>
        <dbReference type="ChEBI" id="CHEBI:29105"/>
    </ligand>
</feature>
<evidence type="ECO:0000256" key="10">
    <source>
        <dbReference type="ARBA" id="ARBA00023204"/>
    </source>
</evidence>
<comment type="cofactor">
    <cofactor evidence="13">
        <name>Mg(2+)</name>
        <dbReference type="ChEBI" id="CHEBI:18420"/>
    </cofactor>
    <cofactor evidence="13">
        <name>Mn(2+)</name>
        <dbReference type="ChEBI" id="CHEBI:29035"/>
    </cofactor>
</comment>
<feature type="binding site" evidence="13">
    <location>
        <begin position="117"/>
        <end position="118"/>
    </location>
    <ligand>
        <name>NAD(+)</name>
        <dbReference type="ChEBI" id="CHEBI:57540"/>
    </ligand>
</feature>
<dbReference type="CDD" id="cd17748">
    <property type="entry name" value="BRCT_DNA_ligase_like"/>
    <property type="match status" value="1"/>
</dbReference>
<dbReference type="PROSITE" id="PS50172">
    <property type="entry name" value="BRCT"/>
    <property type="match status" value="1"/>
</dbReference>
<evidence type="ECO:0000256" key="6">
    <source>
        <dbReference type="ARBA" id="ARBA00022763"/>
    </source>
</evidence>
<dbReference type="InterPro" id="IPR018239">
    <property type="entry name" value="DNA_ligase_AS"/>
</dbReference>
<dbReference type="PANTHER" id="PTHR23389:SF9">
    <property type="entry name" value="DNA LIGASE"/>
    <property type="match status" value="1"/>
</dbReference>
<feature type="binding site" evidence="13">
    <location>
        <position position="444"/>
    </location>
    <ligand>
        <name>Zn(2+)</name>
        <dbReference type="ChEBI" id="CHEBI:29105"/>
    </ligand>
</feature>
<dbReference type="InterPro" id="IPR004149">
    <property type="entry name" value="Znf_DNAligase_C4"/>
</dbReference>
<dbReference type="InterPro" id="IPR004150">
    <property type="entry name" value="NAD_DNA_ligase_OB"/>
</dbReference>
<dbReference type="SMART" id="SM00532">
    <property type="entry name" value="LIGANc"/>
    <property type="match status" value="1"/>
</dbReference>
<dbReference type="Pfam" id="PF12826">
    <property type="entry name" value="HHH_2"/>
    <property type="match status" value="1"/>
</dbReference>
<name>A0A4Q7V0Z4_PSEST</name>
<dbReference type="Pfam" id="PF03119">
    <property type="entry name" value="DNA_ligase_ZBD"/>
    <property type="match status" value="1"/>
</dbReference>
<feature type="compositionally biased region" description="Basic and acidic residues" evidence="15">
    <location>
        <begin position="617"/>
        <end position="631"/>
    </location>
</feature>
<dbReference type="NCBIfam" id="TIGR00575">
    <property type="entry name" value="dnlj"/>
    <property type="match status" value="1"/>
</dbReference>
<dbReference type="InterPro" id="IPR036420">
    <property type="entry name" value="BRCT_dom_sf"/>
</dbReference>
<feature type="compositionally biased region" description="Basic residues" evidence="15">
    <location>
        <begin position="12"/>
        <end position="23"/>
    </location>
</feature>
<dbReference type="SUPFAM" id="SSF56091">
    <property type="entry name" value="DNA ligase/mRNA capping enzyme, catalytic domain"/>
    <property type="match status" value="1"/>
</dbReference>
<dbReference type="InterPro" id="IPR041663">
    <property type="entry name" value="DisA/LigA_HHH"/>
</dbReference>
<evidence type="ECO:0000256" key="2">
    <source>
        <dbReference type="ARBA" id="ARBA00013308"/>
    </source>
</evidence>
<feature type="compositionally biased region" description="Gly residues" evidence="15">
    <location>
        <begin position="641"/>
        <end position="656"/>
    </location>
</feature>
<dbReference type="Gene3D" id="3.40.50.10190">
    <property type="entry name" value="BRCT domain"/>
    <property type="match status" value="1"/>
</dbReference>
<evidence type="ECO:0000256" key="8">
    <source>
        <dbReference type="ARBA" id="ARBA00022842"/>
    </source>
</evidence>
<feature type="binding site" evidence="13">
    <location>
        <position position="326"/>
    </location>
    <ligand>
        <name>NAD(+)</name>
        <dbReference type="ChEBI" id="CHEBI:57540"/>
    </ligand>
</feature>
<dbReference type="InterPro" id="IPR010994">
    <property type="entry name" value="RuvA_2-like"/>
</dbReference>
<dbReference type="Gene3D" id="1.10.150.20">
    <property type="entry name" value="5' to 3' exonuclease, C-terminal subdomain"/>
    <property type="match status" value="2"/>
</dbReference>
<proteinExistence type="inferred from homology"/>
<dbReference type="GO" id="GO:0006281">
    <property type="term" value="P:DNA repair"/>
    <property type="evidence" value="ECO:0007669"/>
    <property type="project" value="UniProtKB-KW"/>
</dbReference>
<evidence type="ECO:0000256" key="14">
    <source>
        <dbReference type="RuleBase" id="RU000618"/>
    </source>
</evidence>
<dbReference type="GO" id="GO:0003911">
    <property type="term" value="F:DNA ligase (NAD+) activity"/>
    <property type="evidence" value="ECO:0007669"/>
    <property type="project" value="UniProtKB-UniRule"/>
</dbReference>
<feature type="binding site" evidence="13">
    <location>
        <position position="210"/>
    </location>
    <ligand>
        <name>NAD(+)</name>
        <dbReference type="ChEBI" id="CHEBI:57540"/>
    </ligand>
</feature>
<keyword evidence="4 13" id="KW-0235">DNA replication</keyword>
<feature type="compositionally biased region" description="Basic and acidic residues" evidence="15">
    <location>
        <begin position="678"/>
        <end position="688"/>
    </location>
</feature>
<dbReference type="Gene3D" id="3.30.470.30">
    <property type="entry name" value="DNA ligase/mRNA capping enzyme"/>
    <property type="match status" value="1"/>
</dbReference>
<evidence type="ECO:0000256" key="4">
    <source>
        <dbReference type="ARBA" id="ARBA00022705"/>
    </source>
</evidence>
<evidence type="ECO:0000256" key="7">
    <source>
        <dbReference type="ARBA" id="ARBA00022833"/>
    </source>
</evidence>
<dbReference type="Pfam" id="PF03120">
    <property type="entry name" value="OB_DNA_ligase"/>
    <property type="match status" value="1"/>
</dbReference>
<keyword evidence="8 13" id="KW-0460">Magnesium</keyword>
<feature type="region of interest" description="Disordered" evidence="15">
    <location>
        <begin position="597"/>
        <end position="688"/>
    </location>
</feature>
<feature type="compositionally biased region" description="Polar residues" evidence="15">
    <location>
        <begin position="27"/>
        <end position="38"/>
    </location>
</feature>
<dbReference type="Gene3D" id="6.20.10.30">
    <property type="match status" value="1"/>
</dbReference>
<comment type="similarity">
    <text evidence="12 13">Belongs to the NAD-dependent DNA ligase family. LigA subfamily.</text>
</comment>
<dbReference type="AlphaFoldDB" id="A0A4Q7V0Z4"/>
<dbReference type="NCBIfam" id="NF005932">
    <property type="entry name" value="PRK07956.1"/>
    <property type="match status" value="1"/>
</dbReference>
<feature type="binding site" evidence="13">
    <location>
        <position position="170"/>
    </location>
    <ligand>
        <name>NAD(+)</name>
        <dbReference type="ChEBI" id="CHEBI:57540"/>
    </ligand>
</feature>
<dbReference type="EC" id="6.5.1.2" evidence="1 13"/>
<evidence type="ECO:0000256" key="5">
    <source>
        <dbReference type="ARBA" id="ARBA00022723"/>
    </source>
</evidence>
<dbReference type="InterPro" id="IPR001357">
    <property type="entry name" value="BRCT_dom"/>
</dbReference>
<evidence type="ECO:0000313" key="17">
    <source>
        <dbReference type="EMBL" id="RZT87976.1"/>
    </source>
</evidence>
<comment type="catalytic activity">
    <reaction evidence="11 13 14">
        <text>NAD(+) + (deoxyribonucleotide)n-3'-hydroxyl + 5'-phospho-(deoxyribonucleotide)m = (deoxyribonucleotide)n+m + AMP + beta-nicotinamide D-nucleotide.</text>
        <dbReference type="EC" id="6.5.1.2"/>
    </reaction>
</comment>
<feature type="binding site" evidence="13">
    <location>
        <position position="463"/>
    </location>
    <ligand>
        <name>Zn(2+)</name>
        <dbReference type="ChEBI" id="CHEBI:29105"/>
    </ligand>
</feature>
<keyword evidence="5 13" id="KW-0479">Metal-binding</keyword>
<sequence length="842" mass="89908">MTLGGPDEVGGRRSHGGPSVRRKLSGDPTNLRTVNASSDARERHAALSAEVSDLQFRYYVLDAPIVSDGQFDELWGELLALEEANPELVTPDSPTQKVGGTFSTVFTAHDHLERMLSLDNAFSAEDMAAWHDRVVKEAGEDLHYLCELKIDGLAVNLLYENGHLTRALTRGDGRTGEDITLNMRTLAEVPQDLTGTEEFPVPALVEVRGEVYFRLEDFERLNASLVEAGKPPFANPRNTAAGSLRQKDPRVTASRNLRLICHGIGKRDGFTPTTQSHAYDALTAWGLPVSPRTRVLGGIGDVVEFVRYWGEHRHDVEHEIDGVVVKVDEVALQRRLGATSRFPRWAIAYKYPPEQATTKLLDIAVNVGRTGRVTPFAQMEPVLVAGSTVSLATLHNADEVRRKGVLIGDRVVIRKAGDVIPEVLGPVTDVRDGSERAFVMPTHCPECGTALVQQKAGDVDRRCPNARSCPAQLRERLFHVAGRGAFDIEGLGYEAAVALLTSGVLTDEGDVFSLNEDDLLETDLFRTKAGALSANGRKLLTNLDAAKDRPLWRVLVGLSIRHVGPTAAQAIARQFGSMQALADAAEQARELTEAAGVEITSDGTAEDPAEAETTGPAREDPATATAEKEEPPGEAVVDGDASGGDASGGDAAGGDTGTADADGDEAGGADSEDSAATDAEKAAIEAAKQERAATRARAKVLAEALAPIASGDGVGPTIAAAVRDWFSVDWHREVVEKWSRAGVRMVDEVDESVPRTLEGMSIVITGSMDGFSRDEAKEAIMARGGRAAGSVSKKTSFVVAGEAPGSKYDKAVELEVPVLDEDGFRVLLDRGPDAAREYAGSA</sequence>
<evidence type="ECO:0000256" key="9">
    <source>
        <dbReference type="ARBA" id="ARBA00023027"/>
    </source>
</evidence>
<dbReference type="SUPFAM" id="SSF52113">
    <property type="entry name" value="BRCT domain"/>
    <property type="match status" value="1"/>
</dbReference>
<reference evidence="17 18" key="1">
    <citation type="submission" date="2019-02" db="EMBL/GenBank/DDBJ databases">
        <title>Sequencing the genomes of 1000 actinobacteria strains.</title>
        <authorList>
            <person name="Klenk H.-P."/>
        </authorList>
    </citation>
    <scope>NUCLEOTIDE SEQUENCE [LARGE SCALE GENOMIC DNA]</scope>
    <source>
        <strain evidence="17 18">DSM 45779</strain>
    </source>
</reference>
<dbReference type="SMART" id="SM00292">
    <property type="entry name" value="BRCT"/>
    <property type="match status" value="1"/>
</dbReference>
<feature type="region of interest" description="Disordered" evidence="15">
    <location>
        <begin position="1"/>
        <end position="39"/>
    </location>
</feature>
<feature type="binding site" evidence="13">
    <location>
        <position position="147"/>
    </location>
    <ligand>
        <name>NAD(+)</name>
        <dbReference type="ChEBI" id="CHEBI:57540"/>
    </ligand>
</feature>
<dbReference type="Proteomes" id="UP000291591">
    <property type="component" value="Unassembled WGS sequence"/>
</dbReference>
<dbReference type="InterPro" id="IPR001679">
    <property type="entry name" value="DNA_ligase"/>
</dbReference>
<keyword evidence="9 13" id="KW-0520">NAD</keyword>
<dbReference type="FunFam" id="2.40.50.140:FF:000012">
    <property type="entry name" value="DNA ligase"/>
    <property type="match status" value="1"/>
</dbReference>
<dbReference type="InterPro" id="IPR013840">
    <property type="entry name" value="DNAligase_N"/>
</dbReference>
<evidence type="ECO:0000313" key="18">
    <source>
        <dbReference type="Proteomes" id="UP000291591"/>
    </source>
</evidence>
<dbReference type="GO" id="GO:0046872">
    <property type="term" value="F:metal ion binding"/>
    <property type="evidence" value="ECO:0007669"/>
    <property type="project" value="UniProtKB-KW"/>
</dbReference>
<feature type="domain" description="BRCT" evidence="16">
    <location>
        <begin position="752"/>
        <end position="822"/>
    </location>
</feature>
<dbReference type="FunFam" id="3.40.50.10190:FF:000054">
    <property type="entry name" value="DNA ligase"/>
    <property type="match status" value="1"/>
</dbReference>
<dbReference type="Gene3D" id="1.10.287.610">
    <property type="entry name" value="Helix hairpin bin"/>
    <property type="match status" value="1"/>
</dbReference>
<keyword evidence="3 13" id="KW-0436">Ligase</keyword>
<dbReference type="Pfam" id="PF01653">
    <property type="entry name" value="DNA_ligase_aden"/>
    <property type="match status" value="1"/>
</dbReference>
<evidence type="ECO:0000256" key="11">
    <source>
        <dbReference type="ARBA" id="ARBA00034005"/>
    </source>
</evidence>
<gene>
    <name evidence="13" type="primary">ligA</name>
    <name evidence="17" type="ORF">EV383_4910</name>
</gene>
<evidence type="ECO:0000256" key="3">
    <source>
        <dbReference type="ARBA" id="ARBA00022598"/>
    </source>
</evidence>
<dbReference type="InterPro" id="IPR033136">
    <property type="entry name" value="DNA_ligase_CS"/>
</dbReference>
<evidence type="ECO:0000256" key="1">
    <source>
        <dbReference type="ARBA" id="ARBA00012722"/>
    </source>
</evidence>
<keyword evidence="13" id="KW-0464">Manganese</keyword>
<keyword evidence="10 13" id="KW-0234">DNA repair</keyword>
<evidence type="ECO:0000256" key="15">
    <source>
        <dbReference type="SAM" id="MobiDB-lite"/>
    </source>
</evidence>
<keyword evidence="6 13" id="KW-0227">DNA damage</keyword>
<feature type="binding site" evidence="13">
    <location>
        <begin position="68"/>
        <end position="72"/>
    </location>
    <ligand>
        <name>NAD(+)</name>
        <dbReference type="ChEBI" id="CHEBI:57540"/>
    </ligand>
</feature>
<dbReference type="GO" id="GO:0005829">
    <property type="term" value="C:cytosol"/>
    <property type="evidence" value="ECO:0007669"/>
    <property type="project" value="TreeGrafter"/>
</dbReference>
<protein>
    <recommendedName>
        <fullName evidence="2 13">DNA ligase</fullName>
        <ecNumber evidence="1 13">6.5.1.2</ecNumber>
    </recommendedName>
    <alternativeName>
        <fullName evidence="13">Polydeoxyribonucleotide synthase [NAD(+)]</fullName>
    </alternativeName>
</protein>
<dbReference type="EMBL" id="SHKL01000001">
    <property type="protein sequence ID" value="RZT87976.1"/>
    <property type="molecule type" value="Genomic_DNA"/>
</dbReference>
<feature type="compositionally biased region" description="Acidic residues" evidence="15">
    <location>
        <begin position="661"/>
        <end position="675"/>
    </location>
</feature>
<comment type="caution">
    <text evidence="17">The sequence shown here is derived from an EMBL/GenBank/DDBJ whole genome shotgun (WGS) entry which is preliminary data.</text>
</comment>
<dbReference type="SUPFAM" id="SSF50249">
    <property type="entry name" value="Nucleic acid-binding proteins"/>
    <property type="match status" value="1"/>
</dbReference>